<dbReference type="GO" id="GO:0016836">
    <property type="term" value="F:hydro-lyase activity"/>
    <property type="evidence" value="ECO:0007669"/>
    <property type="project" value="TreeGrafter"/>
</dbReference>
<dbReference type="CDD" id="cd03328">
    <property type="entry name" value="MR_like_3"/>
    <property type="match status" value="1"/>
</dbReference>
<evidence type="ECO:0000256" key="4">
    <source>
        <dbReference type="SAM" id="MobiDB-lite"/>
    </source>
</evidence>
<dbReference type="STRING" id="427683.A5481_31400"/>
<feature type="region of interest" description="Disordered" evidence="4">
    <location>
        <begin position="340"/>
        <end position="364"/>
    </location>
</feature>
<dbReference type="InterPro" id="IPR029065">
    <property type="entry name" value="Enolase_C-like"/>
</dbReference>
<dbReference type="Pfam" id="PF13378">
    <property type="entry name" value="MR_MLE_C"/>
    <property type="match status" value="1"/>
</dbReference>
<evidence type="ECO:0000256" key="1">
    <source>
        <dbReference type="ARBA" id="ARBA00001946"/>
    </source>
</evidence>
<dbReference type="InterPro" id="IPR013342">
    <property type="entry name" value="Mandelate_racemase_C"/>
</dbReference>
<dbReference type="InterPro" id="IPR013341">
    <property type="entry name" value="Mandelate_racemase_N_dom"/>
</dbReference>
<dbReference type="InterPro" id="IPR018110">
    <property type="entry name" value="Mandel_Rmase/mucon_lact_enz_CS"/>
</dbReference>
<evidence type="ECO:0000256" key="2">
    <source>
        <dbReference type="ARBA" id="ARBA00022723"/>
    </source>
</evidence>
<dbReference type="AlphaFoldDB" id="A0A179RWG7"/>
<reference evidence="6 7" key="1">
    <citation type="submission" date="2016-04" db="EMBL/GenBank/DDBJ databases">
        <authorList>
            <person name="Evans L.H."/>
            <person name="Alamgir A."/>
            <person name="Owens N."/>
            <person name="Weber N.D."/>
            <person name="Virtaneva K."/>
            <person name="Barbian K."/>
            <person name="Babar A."/>
            <person name="Rosenke K."/>
        </authorList>
    </citation>
    <scope>NUCLEOTIDE SEQUENCE [LARGE SCALE GENOMIC DNA]</scope>
    <source>
        <strain evidence="6 7">PMB02</strain>
    </source>
</reference>
<keyword evidence="2" id="KW-0479">Metal-binding</keyword>
<dbReference type="InterPro" id="IPR036849">
    <property type="entry name" value="Enolase-like_C_sf"/>
</dbReference>
<feature type="domain" description="Mandelate racemase/muconate lactonizing enzyme C-terminal" evidence="5">
    <location>
        <begin position="144"/>
        <end position="240"/>
    </location>
</feature>
<dbReference type="SUPFAM" id="SSF54826">
    <property type="entry name" value="Enolase N-terminal domain-like"/>
    <property type="match status" value="1"/>
</dbReference>
<dbReference type="GO" id="GO:0016052">
    <property type="term" value="P:carbohydrate catabolic process"/>
    <property type="evidence" value="ECO:0007669"/>
    <property type="project" value="TreeGrafter"/>
</dbReference>
<dbReference type="InterPro" id="IPR029017">
    <property type="entry name" value="Enolase-like_N"/>
</dbReference>
<organism evidence="6 7">
    <name type="scientific">Methylobacterium platani</name>
    <dbReference type="NCBI Taxonomy" id="427683"/>
    <lineage>
        <taxon>Bacteria</taxon>
        <taxon>Pseudomonadati</taxon>
        <taxon>Pseudomonadota</taxon>
        <taxon>Alphaproteobacteria</taxon>
        <taxon>Hyphomicrobiales</taxon>
        <taxon>Methylobacteriaceae</taxon>
        <taxon>Methylobacterium</taxon>
    </lineage>
</organism>
<dbReference type="SUPFAM" id="SSF51604">
    <property type="entry name" value="Enolase C-terminal domain-like"/>
    <property type="match status" value="1"/>
</dbReference>
<dbReference type="Proteomes" id="UP000078316">
    <property type="component" value="Unassembled WGS sequence"/>
</dbReference>
<dbReference type="InterPro" id="IPR046945">
    <property type="entry name" value="RHMD-like"/>
</dbReference>
<dbReference type="Gene3D" id="3.30.390.10">
    <property type="entry name" value="Enolase-like, N-terminal domain"/>
    <property type="match status" value="1"/>
</dbReference>
<evidence type="ECO:0000313" key="7">
    <source>
        <dbReference type="Proteomes" id="UP000078316"/>
    </source>
</evidence>
<name>A0A179RWG7_9HYPH</name>
<gene>
    <name evidence="6" type="ORF">A5481_31400</name>
</gene>
<proteinExistence type="predicted"/>
<dbReference type="PANTHER" id="PTHR13794:SF58">
    <property type="entry name" value="MITOCHONDRIAL ENOLASE SUPERFAMILY MEMBER 1"/>
    <property type="match status" value="1"/>
</dbReference>
<dbReference type="EMBL" id="LWHQ01000111">
    <property type="protein sequence ID" value="OAS12433.1"/>
    <property type="molecule type" value="Genomic_DNA"/>
</dbReference>
<dbReference type="RefSeq" id="WP_064504507.1">
    <property type="nucleotide sequence ID" value="NZ_LWHQ01000111.1"/>
</dbReference>
<dbReference type="SFLD" id="SFLDG00179">
    <property type="entry name" value="mandelate_racemase"/>
    <property type="match status" value="1"/>
</dbReference>
<comment type="cofactor">
    <cofactor evidence="1">
        <name>Mg(2+)</name>
        <dbReference type="ChEBI" id="CHEBI:18420"/>
    </cofactor>
</comment>
<keyword evidence="3" id="KW-0460">Magnesium</keyword>
<evidence type="ECO:0000256" key="3">
    <source>
        <dbReference type="ARBA" id="ARBA00022842"/>
    </source>
</evidence>
<evidence type="ECO:0000259" key="5">
    <source>
        <dbReference type="SMART" id="SM00922"/>
    </source>
</evidence>
<protein>
    <submittedName>
        <fullName evidence="6">Mandelate racemase</fullName>
    </submittedName>
</protein>
<dbReference type="SFLD" id="SFLDS00001">
    <property type="entry name" value="Enolase"/>
    <property type="match status" value="1"/>
</dbReference>
<dbReference type="Gene3D" id="3.20.20.120">
    <property type="entry name" value="Enolase-like C-terminal domain"/>
    <property type="match status" value="1"/>
</dbReference>
<dbReference type="PANTHER" id="PTHR13794">
    <property type="entry name" value="ENOLASE SUPERFAMILY, MANDELATE RACEMASE"/>
    <property type="match status" value="1"/>
</dbReference>
<accession>A0A179RWG7</accession>
<dbReference type="GO" id="GO:0000287">
    <property type="term" value="F:magnesium ion binding"/>
    <property type="evidence" value="ECO:0007669"/>
    <property type="project" value="TreeGrafter"/>
</dbReference>
<sequence length="364" mass="39062">MRDDPMIRAVRARAFTVPTDAPESDGTYAWDKTTIVVVHVEAAGETGLGYSYTDASVAPLIEATLATRLSGLSVFDIPHANAVLWGAVRNLGRSGLATSAISALDTALWDLKARLLGLPLATLFGRVRERAEIYGSGGFTTYDDRQLREQLEAFVARDGCRAVKMKIGSEPERDPARMAAVKDVIGDAELYIDANGAFTPKRALAMARAVEPFGVAWFEEPVTSDDPDGMAFVRAAAPAGMEIAAGEYAYTLDDLQRLIRAGAVDVAQADVTRCGGYSGFLKMAALCEAAHLDLSGHCAPALHLPVAMAAPRFRHLEWFHDHVRIERMLFDGAPVPRDGAIAPDPGRPGHGLTLKSRDADAYAV</sequence>
<dbReference type="Pfam" id="PF02746">
    <property type="entry name" value="MR_MLE_N"/>
    <property type="match status" value="1"/>
</dbReference>
<dbReference type="GO" id="GO:0009063">
    <property type="term" value="P:amino acid catabolic process"/>
    <property type="evidence" value="ECO:0007669"/>
    <property type="project" value="InterPro"/>
</dbReference>
<dbReference type="PROSITE" id="PS00908">
    <property type="entry name" value="MR_MLE_1"/>
    <property type="match status" value="1"/>
</dbReference>
<evidence type="ECO:0000313" key="6">
    <source>
        <dbReference type="EMBL" id="OAS12433.1"/>
    </source>
</evidence>
<dbReference type="OrthoDB" id="9775441at2"/>
<comment type="caution">
    <text evidence="6">The sequence shown here is derived from an EMBL/GenBank/DDBJ whole genome shotgun (WGS) entry which is preliminary data.</text>
</comment>
<dbReference type="SMART" id="SM00922">
    <property type="entry name" value="MR_MLE"/>
    <property type="match status" value="1"/>
</dbReference>
<feature type="compositionally biased region" description="Basic and acidic residues" evidence="4">
    <location>
        <begin position="355"/>
        <end position="364"/>
    </location>
</feature>